<dbReference type="OrthoDB" id="1744198at2"/>
<proteinExistence type="predicted"/>
<feature type="transmembrane region" description="Helical" evidence="1">
    <location>
        <begin position="37"/>
        <end position="59"/>
    </location>
</feature>
<keyword evidence="3" id="KW-1185">Reference proteome</keyword>
<keyword evidence="1" id="KW-0472">Membrane</keyword>
<dbReference type="Proteomes" id="UP000317863">
    <property type="component" value="Unassembled WGS sequence"/>
</dbReference>
<dbReference type="InterPro" id="IPR011990">
    <property type="entry name" value="TPR-like_helical_dom_sf"/>
</dbReference>
<dbReference type="Gene3D" id="1.25.40.10">
    <property type="entry name" value="Tetratricopeptide repeat domain"/>
    <property type="match status" value="1"/>
</dbReference>
<accession>A0A544QYU5</accession>
<gene>
    <name evidence="2" type="ORF">EXD82_01030</name>
</gene>
<dbReference type="SUPFAM" id="SSF48452">
    <property type="entry name" value="TPR-like"/>
    <property type="match status" value="1"/>
</dbReference>
<organism evidence="2 3">
    <name type="scientific">Peptacetobacter hominis</name>
    <dbReference type="NCBI Taxonomy" id="2743610"/>
    <lineage>
        <taxon>Bacteria</taxon>
        <taxon>Bacillati</taxon>
        <taxon>Bacillota</taxon>
        <taxon>Clostridia</taxon>
        <taxon>Peptostreptococcales</taxon>
        <taxon>Peptostreptococcaceae</taxon>
        <taxon>Peptacetobacter</taxon>
    </lineage>
</organism>
<keyword evidence="1" id="KW-0812">Transmembrane</keyword>
<dbReference type="AlphaFoldDB" id="A0A544QYU5"/>
<evidence type="ECO:0008006" key="4">
    <source>
        <dbReference type="Google" id="ProtNLM"/>
    </source>
</evidence>
<keyword evidence="1" id="KW-1133">Transmembrane helix</keyword>
<reference evidence="2 3" key="1">
    <citation type="submission" date="2019-02" db="EMBL/GenBank/DDBJ databases">
        <title>Peptostreptococcaceae bacterium ZHW00191 nov., a new bacterium isolated from the human gut.</title>
        <authorList>
            <person name="Zhou H.-W."/>
            <person name="Chen X.-J."/>
        </authorList>
    </citation>
    <scope>NUCLEOTIDE SEQUENCE [LARGE SCALE GENOMIC DNA]</scope>
    <source>
        <strain evidence="2 3">ZHW00191</strain>
    </source>
</reference>
<dbReference type="EMBL" id="SGJB01000001">
    <property type="protein sequence ID" value="TQQ85828.1"/>
    <property type="molecule type" value="Genomic_DNA"/>
</dbReference>
<evidence type="ECO:0000313" key="3">
    <source>
        <dbReference type="Proteomes" id="UP000317863"/>
    </source>
</evidence>
<protein>
    <recommendedName>
        <fullName evidence="4">UbiD family decarboxylase</fullName>
    </recommendedName>
</protein>
<dbReference type="RefSeq" id="WP_142535055.1">
    <property type="nucleotide sequence ID" value="NZ_SGJB01000001.1"/>
</dbReference>
<sequence>MKIDDWIKESENEKYKNRKKKSSIIESLYYKIPEFKINYKFLVALIVAAIIIFFAGRFMKYDMKAIHLMSLIEQREYAVSLDYYENVETRFSVSEMSKFNECLASKFEKFITESGESFIEGGTSKDLISGYINIINAMGKVEIKGDRIKSLCQKTSDMYNKSEIEYDTAISLVDMMSYINGMSAKVETYRQNIEFISNSREMYESAVGKQEKYQYHQAIEDYDKVIKDDEKCYKSAQKKKDECIEKMYDYYIEQAKSFSNDGDYESALEYVEYVKKYYPDDEKVNELVKTYSEKVSVYTLKTSDIKEIYSDVSGVESKDIEVSMLPQMYNGKKYYYAEVMKNKKVIDEILVNPEDKKVYSYKGENRSYNIDYTEDYFRVNTDGNIEFSINKTDAEKVLKDKFEKKKINYKNIKEIDTSKAEHYTGSEKSISEMTSSSEETYYYFLCDNGFFSKKELYCVNMYNSQVYIFQNNKISQY</sequence>
<name>A0A544QYU5_9FIRM</name>
<evidence type="ECO:0000256" key="1">
    <source>
        <dbReference type="SAM" id="Phobius"/>
    </source>
</evidence>
<evidence type="ECO:0000313" key="2">
    <source>
        <dbReference type="EMBL" id="TQQ85828.1"/>
    </source>
</evidence>
<comment type="caution">
    <text evidence="2">The sequence shown here is derived from an EMBL/GenBank/DDBJ whole genome shotgun (WGS) entry which is preliminary data.</text>
</comment>